<accession>A0A0P1AQB0</accession>
<feature type="compositionally biased region" description="Basic and acidic residues" evidence="1">
    <location>
        <begin position="301"/>
        <end position="317"/>
    </location>
</feature>
<dbReference type="Proteomes" id="UP000054928">
    <property type="component" value="Unassembled WGS sequence"/>
</dbReference>
<evidence type="ECO:0000313" key="3">
    <source>
        <dbReference type="EMBL" id="CEG43488.1"/>
    </source>
</evidence>
<evidence type="ECO:0000313" key="4">
    <source>
        <dbReference type="Proteomes" id="UP000054928"/>
    </source>
</evidence>
<feature type="region of interest" description="Disordered" evidence="1">
    <location>
        <begin position="296"/>
        <end position="317"/>
    </location>
</feature>
<organism evidence="3 4">
    <name type="scientific">Plasmopara halstedii</name>
    <name type="common">Downy mildew of sunflower</name>
    <dbReference type="NCBI Taxonomy" id="4781"/>
    <lineage>
        <taxon>Eukaryota</taxon>
        <taxon>Sar</taxon>
        <taxon>Stramenopiles</taxon>
        <taxon>Oomycota</taxon>
        <taxon>Peronosporomycetes</taxon>
        <taxon>Peronosporales</taxon>
        <taxon>Peronosporaceae</taxon>
        <taxon>Plasmopara</taxon>
    </lineage>
</organism>
<dbReference type="AlphaFoldDB" id="A0A0P1AQB0"/>
<keyword evidence="4" id="KW-1185">Reference proteome</keyword>
<sequence length="347" mass="39872">MQRWATLNFPLDAKALLVIAPNLRLLFPNDMSESRIFQLLTHAIVPVPSYADLNQTARYQDYSDAKHRIQSLHGTNTRPSHVVSFAFNGDELGDDRTVRANVPFPSGFHIAVFQRRKSSEFGKPLYQIGLVASGYFEIQIMRRERETEHQEGHERQQIRFEEELTSLGLVSSTFPLVGRQPGWNQKSYGYHGDDGRFYCKTTRGQLFGPRFGVNDIVGCGVRQNGGAAQSHVFFTYNVRVNFGQEPFAYDSVIDELFAECDSSAFDMMDLPWYCIQEYCIECLVWRHQQTSTAQARSNSDNWKDAISKKPEMDEENKRNKWVTGILTRRQQNRLAMSELNTNDELAM</sequence>
<dbReference type="EMBL" id="CCYD01000667">
    <property type="protein sequence ID" value="CEG43488.1"/>
    <property type="molecule type" value="Genomic_DNA"/>
</dbReference>
<dbReference type="InterPro" id="IPR043136">
    <property type="entry name" value="B30.2/SPRY_sf"/>
</dbReference>
<dbReference type="OMA" id="WHYIREY"/>
<dbReference type="GeneID" id="36408736"/>
<proteinExistence type="predicted"/>
<feature type="domain" description="SPRY" evidence="2">
    <location>
        <begin position="162"/>
        <end position="237"/>
    </location>
</feature>
<dbReference type="Gene3D" id="2.60.120.920">
    <property type="match status" value="1"/>
</dbReference>
<dbReference type="InterPro" id="IPR003877">
    <property type="entry name" value="SPRY_dom"/>
</dbReference>
<protein>
    <submittedName>
        <fullName evidence="3">SPRY domain-containing proteins</fullName>
    </submittedName>
</protein>
<dbReference type="CDD" id="cd12885">
    <property type="entry name" value="SPRY_RanBP_like"/>
    <property type="match status" value="1"/>
</dbReference>
<dbReference type="RefSeq" id="XP_024579857.1">
    <property type="nucleotide sequence ID" value="XM_024729485.1"/>
</dbReference>
<dbReference type="Pfam" id="PF00622">
    <property type="entry name" value="SPRY"/>
    <property type="match status" value="1"/>
</dbReference>
<evidence type="ECO:0000256" key="1">
    <source>
        <dbReference type="SAM" id="MobiDB-lite"/>
    </source>
</evidence>
<dbReference type="InterPro" id="IPR013320">
    <property type="entry name" value="ConA-like_dom_sf"/>
</dbReference>
<reference evidence="4" key="1">
    <citation type="submission" date="2014-09" db="EMBL/GenBank/DDBJ databases">
        <authorList>
            <person name="Sharma Rahul"/>
            <person name="Thines Marco"/>
        </authorList>
    </citation>
    <scope>NUCLEOTIDE SEQUENCE [LARGE SCALE GENOMIC DNA]</scope>
</reference>
<dbReference type="STRING" id="4781.A0A0P1AQB0"/>
<dbReference type="PANTHER" id="PTHR12864">
    <property type="entry name" value="RAN BINDING PROTEIN 9-RELATED"/>
    <property type="match status" value="1"/>
</dbReference>
<dbReference type="SUPFAM" id="SSF49899">
    <property type="entry name" value="Concanavalin A-like lectins/glucanases"/>
    <property type="match status" value="1"/>
</dbReference>
<dbReference type="InterPro" id="IPR050618">
    <property type="entry name" value="Ubq-SigPath_Reg"/>
</dbReference>
<dbReference type="OrthoDB" id="258495at2759"/>
<dbReference type="InterPro" id="IPR044736">
    <property type="entry name" value="Gid1/RanBPM/SPLA_SPRY"/>
</dbReference>
<evidence type="ECO:0000259" key="2">
    <source>
        <dbReference type="Pfam" id="PF00622"/>
    </source>
</evidence>
<name>A0A0P1AQB0_PLAHL</name>